<dbReference type="RefSeq" id="WP_290281423.1">
    <property type="nucleotide sequence ID" value="NZ_JAUFQI010000001.1"/>
</dbReference>
<dbReference type="Pfam" id="PF22098">
    <property type="entry name" value="DUF6942"/>
    <property type="match status" value="1"/>
</dbReference>
<sequence>MKVIGEATAVLNVCINNVPEWPSQTFPENTTTLSGNELSQLIAVNSNHWRKIFNVYAKLLHAINPKNTDDWRQVRDHRLLQAGNQHALTLGTPRLEQPLKSLTLIAGKQFAENLGVLTNAQEIHPGIYRPSINNCLVVPYFDYRALSDKKIAWLADEIRGQWPQISSQA</sequence>
<gene>
    <name evidence="1" type="ORF">ACFOND_11485</name>
</gene>
<keyword evidence="2" id="KW-1185">Reference proteome</keyword>
<organism evidence="1 2">
    <name type="scientific">Reinekea marina</name>
    <dbReference type="NCBI Taxonomy" id="1310421"/>
    <lineage>
        <taxon>Bacteria</taxon>
        <taxon>Pseudomonadati</taxon>
        <taxon>Pseudomonadota</taxon>
        <taxon>Gammaproteobacteria</taxon>
        <taxon>Oceanospirillales</taxon>
        <taxon>Saccharospirillaceae</taxon>
        <taxon>Reinekea</taxon>
    </lineage>
</organism>
<evidence type="ECO:0000313" key="1">
    <source>
        <dbReference type="EMBL" id="MFC3702265.1"/>
    </source>
</evidence>
<reference evidence="2" key="1">
    <citation type="journal article" date="2019" name="Int. J. Syst. Evol. Microbiol.">
        <title>The Global Catalogue of Microorganisms (GCM) 10K type strain sequencing project: providing services to taxonomists for standard genome sequencing and annotation.</title>
        <authorList>
            <consortium name="The Broad Institute Genomics Platform"/>
            <consortium name="The Broad Institute Genome Sequencing Center for Infectious Disease"/>
            <person name="Wu L."/>
            <person name="Ma J."/>
        </authorList>
    </citation>
    <scope>NUCLEOTIDE SEQUENCE [LARGE SCALE GENOMIC DNA]</scope>
    <source>
        <strain evidence="2">CECT 8288</strain>
    </source>
</reference>
<dbReference type="Proteomes" id="UP001595710">
    <property type="component" value="Unassembled WGS sequence"/>
</dbReference>
<proteinExistence type="predicted"/>
<protein>
    <submittedName>
        <fullName evidence="1">DUF6942 family protein</fullName>
    </submittedName>
</protein>
<accession>A0ABV7WWL1</accession>
<name>A0ABV7WWL1_9GAMM</name>
<dbReference type="InterPro" id="IPR054222">
    <property type="entry name" value="DUF6942"/>
</dbReference>
<comment type="caution">
    <text evidence="1">The sequence shown here is derived from an EMBL/GenBank/DDBJ whole genome shotgun (WGS) entry which is preliminary data.</text>
</comment>
<dbReference type="EMBL" id="JBHRYN010000012">
    <property type="protein sequence ID" value="MFC3702265.1"/>
    <property type="molecule type" value="Genomic_DNA"/>
</dbReference>
<evidence type="ECO:0000313" key="2">
    <source>
        <dbReference type="Proteomes" id="UP001595710"/>
    </source>
</evidence>